<dbReference type="RefSeq" id="WP_006981518.1">
    <property type="nucleotide sequence ID" value="NZ_ABVL01000013.1"/>
</dbReference>
<dbReference type="AlphaFoldDB" id="B4D5K5"/>
<dbReference type="EMBL" id="ABVL01000013">
    <property type="protein sequence ID" value="EDY18410.1"/>
    <property type="molecule type" value="Genomic_DNA"/>
</dbReference>
<gene>
    <name evidence="1" type="ORF">CfE428DRAFT_4194</name>
</gene>
<evidence type="ECO:0000313" key="2">
    <source>
        <dbReference type="Proteomes" id="UP000005824"/>
    </source>
</evidence>
<name>B4D5K5_9BACT</name>
<evidence type="ECO:0000313" key="1">
    <source>
        <dbReference type="EMBL" id="EDY18410.1"/>
    </source>
</evidence>
<organism evidence="1 2">
    <name type="scientific">Chthoniobacter flavus Ellin428</name>
    <dbReference type="NCBI Taxonomy" id="497964"/>
    <lineage>
        <taxon>Bacteria</taxon>
        <taxon>Pseudomonadati</taxon>
        <taxon>Verrucomicrobiota</taxon>
        <taxon>Spartobacteria</taxon>
        <taxon>Chthoniobacterales</taxon>
        <taxon>Chthoniobacteraceae</taxon>
        <taxon>Chthoniobacter</taxon>
    </lineage>
</organism>
<comment type="caution">
    <text evidence="1">The sequence shown here is derived from an EMBL/GenBank/DDBJ whole genome shotgun (WGS) entry which is preliminary data.</text>
</comment>
<accession>B4D5K5</accession>
<keyword evidence="2" id="KW-1185">Reference proteome</keyword>
<protein>
    <submittedName>
        <fullName evidence="1">Uncharacterized protein</fullName>
    </submittedName>
</protein>
<dbReference type="Proteomes" id="UP000005824">
    <property type="component" value="Unassembled WGS sequence"/>
</dbReference>
<proteinExistence type="predicted"/>
<reference evidence="1 2" key="1">
    <citation type="journal article" date="2011" name="J. Bacteriol.">
        <title>Genome sequence of Chthoniobacter flavus Ellin428, an aerobic heterotrophic soil bacterium.</title>
        <authorList>
            <person name="Kant R."/>
            <person name="van Passel M.W."/>
            <person name="Palva A."/>
            <person name="Lucas S."/>
            <person name="Lapidus A."/>
            <person name="Glavina Del Rio T."/>
            <person name="Dalin E."/>
            <person name="Tice H."/>
            <person name="Bruce D."/>
            <person name="Goodwin L."/>
            <person name="Pitluck S."/>
            <person name="Larimer F.W."/>
            <person name="Land M.L."/>
            <person name="Hauser L."/>
            <person name="Sangwan P."/>
            <person name="de Vos W.M."/>
            <person name="Janssen P.H."/>
            <person name="Smidt H."/>
        </authorList>
    </citation>
    <scope>NUCLEOTIDE SEQUENCE [LARGE SCALE GENOMIC DNA]</scope>
    <source>
        <strain evidence="1 2">Ellin428</strain>
    </source>
</reference>
<dbReference type="InParanoid" id="B4D5K5"/>
<sequence length="65" mass="7647">MKRETFEIEILQGPRFVLRRRGGAAEWEFASVKEALDYVAIQPGGHDAEKMLLDQERKREMKVVW</sequence>